<dbReference type="AlphaFoldDB" id="A0A6J4LLL8"/>
<reference evidence="2" key="1">
    <citation type="submission" date="2020-02" db="EMBL/GenBank/DDBJ databases">
        <authorList>
            <person name="Meier V. D."/>
        </authorList>
    </citation>
    <scope>NUCLEOTIDE SEQUENCE</scope>
    <source>
        <strain evidence="2">AVDCRST_MAG11</strain>
    </source>
</reference>
<feature type="compositionally biased region" description="Low complexity" evidence="1">
    <location>
        <begin position="42"/>
        <end position="54"/>
    </location>
</feature>
<organism evidence="2">
    <name type="scientific">uncultured Gemmatimonadaceae bacterium</name>
    <dbReference type="NCBI Taxonomy" id="246130"/>
    <lineage>
        <taxon>Bacteria</taxon>
        <taxon>Pseudomonadati</taxon>
        <taxon>Gemmatimonadota</taxon>
        <taxon>Gemmatimonadia</taxon>
        <taxon>Gemmatimonadales</taxon>
        <taxon>Gemmatimonadaceae</taxon>
        <taxon>environmental samples</taxon>
    </lineage>
</organism>
<feature type="non-terminal residue" evidence="2">
    <location>
        <position position="1"/>
    </location>
</feature>
<evidence type="ECO:0000256" key="1">
    <source>
        <dbReference type="SAM" id="MobiDB-lite"/>
    </source>
</evidence>
<protein>
    <submittedName>
        <fullName evidence="2">Uncharacterized protein</fullName>
    </submittedName>
</protein>
<accession>A0A6J4LLL8</accession>
<feature type="region of interest" description="Disordered" evidence="1">
    <location>
        <begin position="1"/>
        <end position="67"/>
    </location>
</feature>
<name>A0A6J4LLL8_9BACT</name>
<gene>
    <name evidence="2" type="ORF">AVDCRST_MAG11-2603</name>
</gene>
<sequence>TPCRTSSASPTSRTARSAASPARSAWRGSASGRCSPRTRRCSPGAPAAASWAASRTKRQRPAGPPHA</sequence>
<evidence type="ECO:0000313" key="2">
    <source>
        <dbReference type="EMBL" id="CAA9334202.1"/>
    </source>
</evidence>
<dbReference type="EMBL" id="CADCTU010000580">
    <property type="protein sequence ID" value="CAA9334202.1"/>
    <property type="molecule type" value="Genomic_DNA"/>
</dbReference>
<feature type="non-terminal residue" evidence="2">
    <location>
        <position position="67"/>
    </location>
</feature>
<feature type="compositionally biased region" description="Low complexity" evidence="1">
    <location>
        <begin position="1"/>
        <end position="35"/>
    </location>
</feature>
<proteinExistence type="predicted"/>